<evidence type="ECO:0000313" key="3">
    <source>
        <dbReference type="Proteomes" id="UP001141327"/>
    </source>
</evidence>
<protein>
    <submittedName>
        <fullName evidence="2">Uncharacterized protein</fullName>
    </submittedName>
</protein>
<accession>A0ABQ8UL58</accession>
<evidence type="ECO:0000256" key="1">
    <source>
        <dbReference type="SAM" id="MobiDB-lite"/>
    </source>
</evidence>
<comment type="caution">
    <text evidence="2">The sequence shown here is derived from an EMBL/GenBank/DDBJ whole genome shotgun (WGS) entry which is preliminary data.</text>
</comment>
<dbReference type="EMBL" id="JAPMOS010000022">
    <property type="protein sequence ID" value="KAJ4459171.1"/>
    <property type="molecule type" value="Genomic_DNA"/>
</dbReference>
<name>A0ABQ8UL58_9EUKA</name>
<feature type="region of interest" description="Disordered" evidence="1">
    <location>
        <begin position="1"/>
        <end position="44"/>
    </location>
</feature>
<sequence length="315" mass="35410">MSKKEQTQQFQSDKLYRRKKPEAVAELRSSHITLGDPNPDPSLAMVSTQQVAFPQYERSRDDERTPKINSVQLRKSNFELGDERDLNFVSETSESFRQPPSDYRKVTPINPQLQGSHIGLGDSSRPDASNTEVFRTIKQQDFVHHKEVDRQPPLDRQRLRMANWSFTDPAVSHGQDHFTTVTQASYRPVGADEALAMGAKQTISTRELQRTHVTFGDTLHPRPEGFKTETRSQFVSPGSATSTSAAPAKSTEPGGESDLTPAQQRQALRGHHFQLGDRNHPSEYVSEQVARFVPHSVDMSQWEEIPADQAPPGRA</sequence>
<keyword evidence="3" id="KW-1185">Reference proteome</keyword>
<feature type="compositionally biased region" description="Basic and acidic residues" evidence="1">
    <location>
        <begin position="219"/>
        <end position="230"/>
    </location>
</feature>
<feature type="region of interest" description="Disordered" evidence="1">
    <location>
        <begin position="90"/>
        <end position="129"/>
    </location>
</feature>
<feature type="compositionally biased region" description="Low complexity" evidence="1">
    <location>
        <begin position="236"/>
        <end position="253"/>
    </location>
</feature>
<proteinExistence type="predicted"/>
<gene>
    <name evidence="2" type="ORF">PAPYR_4975</name>
</gene>
<evidence type="ECO:0000313" key="2">
    <source>
        <dbReference type="EMBL" id="KAJ4459171.1"/>
    </source>
</evidence>
<feature type="region of interest" description="Disordered" evidence="1">
    <location>
        <begin position="207"/>
        <end position="286"/>
    </location>
</feature>
<dbReference type="Proteomes" id="UP001141327">
    <property type="component" value="Unassembled WGS sequence"/>
</dbReference>
<organism evidence="2 3">
    <name type="scientific">Paratrimastix pyriformis</name>
    <dbReference type="NCBI Taxonomy" id="342808"/>
    <lineage>
        <taxon>Eukaryota</taxon>
        <taxon>Metamonada</taxon>
        <taxon>Preaxostyla</taxon>
        <taxon>Paratrimastigidae</taxon>
        <taxon>Paratrimastix</taxon>
    </lineage>
</organism>
<reference evidence="2" key="1">
    <citation type="journal article" date="2022" name="bioRxiv">
        <title>Genomics of Preaxostyla Flagellates Illuminates Evolutionary Transitions and the Path Towards Mitochondrial Loss.</title>
        <authorList>
            <person name="Novak L.V.F."/>
            <person name="Treitli S.C."/>
            <person name="Pyrih J."/>
            <person name="Halakuc P."/>
            <person name="Pipaliya S.V."/>
            <person name="Vacek V."/>
            <person name="Brzon O."/>
            <person name="Soukal P."/>
            <person name="Eme L."/>
            <person name="Dacks J.B."/>
            <person name="Karnkowska A."/>
            <person name="Elias M."/>
            <person name="Hampl V."/>
        </authorList>
    </citation>
    <scope>NUCLEOTIDE SEQUENCE</scope>
    <source>
        <strain evidence="2">RCP-MX</strain>
    </source>
</reference>